<proteinExistence type="predicted"/>
<sequence length="177" mass="19285">MVVCAAKAFARVRFSLSTYSSICSSDFLRCFSLLRAKLKLGVALHRLSGLLLRSMPRCVADWSMLCFPDDLPLPMEFSSKCRSSIRLKIFSSLCLMTREHIDKRKNAPTGTAKKTSKRIALKSTSVGGLASCISGVSAAIANMTCMTQTTTTKLKKTTRSSSVSPPPFSASFAALWK</sequence>
<reference evidence="1" key="1">
    <citation type="submission" date="2021-01" db="EMBL/GenBank/DDBJ databases">
        <authorList>
            <person name="Corre E."/>
            <person name="Pelletier E."/>
            <person name="Niang G."/>
            <person name="Scheremetjew M."/>
            <person name="Finn R."/>
            <person name="Kale V."/>
            <person name="Holt S."/>
            <person name="Cochrane G."/>
            <person name="Meng A."/>
            <person name="Brown T."/>
            <person name="Cohen L."/>
        </authorList>
    </citation>
    <scope>NUCLEOTIDE SEQUENCE</scope>
    <source>
        <strain evidence="1">CCMP645</strain>
    </source>
</reference>
<dbReference type="AlphaFoldDB" id="A0A6S9WCR3"/>
<evidence type="ECO:0000313" key="2">
    <source>
        <dbReference type="EMBL" id="CAE0765040.1"/>
    </source>
</evidence>
<accession>A0A6S9WCR3</accession>
<protein>
    <submittedName>
        <fullName evidence="1">Uncharacterized protein</fullName>
    </submittedName>
</protein>
<dbReference type="EMBL" id="HBIZ01027824">
    <property type="protein sequence ID" value="CAE0765040.1"/>
    <property type="molecule type" value="Transcribed_RNA"/>
</dbReference>
<evidence type="ECO:0000313" key="1">
    <source>
        <dbReference type="EMBL" id="CAE0765039.1"/>
    </source>
</evidence>
<dbReference type="EMBL" id="HBIZ01027823">
    <property type="protein sequence ID" value="CAE0765039.1"/>
    <property type="molecule type" value="Transcribed_RNA"/>
</dbReference>
<name>A0A6S9WCR3_CHRCT</name>
<gene>
    <name evidence="1" type="ORF">PCAR00345_LOCUS17651</name>
    <name evidence="2" type="ORF">PCAR00345_LOCUS17652</name>
</gene>
<organism evidence="1">
    <name type="scientific">Chrysotila carterae</name>
    <name type="common">Marine alga</name>
    <name type="synonym">Syracosphaera carterae</name>
    <dbReference type="NCBI Taxonomy" id="13221"/>
    <lineage>
        <taxon>Eukaryota</taxon>
        <taxon>Haptista</taxon>
        <taxon>Haptophyta</taxon>
        <taxon>Prymnesiophyceae</taxon>
        <taxon>Isochrysidales</taxon>
        <taxon>Isochrysidaceae</taxon>
        <taxon>Chrysotila</taxon>
    </lineage>
</organism>